<evidence type="ECO:0000313" key="5">
    <source>
        <dbReference type="Proteomes" id="UP000199477"/>
    </source>
</evidence>
<accession>A0A1I1XEJ5</accession>
<reference evidence="5" key="1">
    <citation type="submission" date="2016-10" db="EMBL/GenBank/DDBJ databases">
        <authorList>
            <person name="Varghese N."/>
            <person name="Submissions S."/>
        </authorList>
    </citation>
    <scope>NUCLEOTIDE SEQUENCE [LARGE SCALE GENOMIC DNA]</scope>
    <source>
        <strain evidence="5">UNC178MFTsu3.1</strain>
    </source>
</reference>
<evidence type="ECO:0000256" key="2">
    <source>
        <dbReference type="SAM" id="SignalP"/>
    </source>
</evidence>
<gene>
    <name evidence="4" type="ORF">SAMN02799615_00217</name>
</gene>
<dbReference type="InterPro" id="IPR024370">
    <property type="entry name" value="PBP_domain"/>
</dbReference>
<dbReference type="PANTHER" id="PTHR42996:SF1">
    <property type="entry name" value="PHOSPHATE-BINDING PROTEIN PSTS"/>
    <property type="match status" value="1"/>
</dbReference>
<evidence type="ECO:0000313" key="4">
    <source>
        <dbReference type="EMBL" id="SFE05591.1"/>
    </source>
</evidence>
<keyword evidence="5" id="KW-1185">Reference proteome</keyword>
<sequence length="428" mass="42725">MIFGFNGNTRMKKLAGALVVAFAAASSAHAAIQVGGGATLPAVGYVGDVTHRLNASPDANSLLGAYKSVTGTSASYCQTGSGAGKNVLAGLTSVQGQCADSPSPTDFGAANAAVNRTTLTQPNFAGSDSPLSATDYSNYVSNRGSSRPLQFPAVAGGIAIVYRNDNLATQLNLTTAQVCGIFNGSITTWSGLGVTVPAAGNTIKVVYRSDGSGTSFGFSNFLSANCSGTNAVHFKTDQAFATAVSLYSLPGASWTGQSGNANVVNTVVNSATDGYIGYAEAANALAVAGNVALVNGKDPAADLGDATTHKITINSSDVAYNNAITGVNPNTGRPTFAAIAGAPSTSCIALVKPDSYATPASGYPIVAVSYLLGNSQGNGTDAADVRKLLGAPYNSSIVAATGTIGAGTGLAFLTAPITQTQIDGCVIN</sequence>
<name>A0A1I1XEJ5_9GAMM</name>
<dbReference type="SUPFAM" id="SSF53850">
    <property type="entry name" value="Periplasmic binding protein-like II"/>
    <property type="match status" value="1"/>
</dbReference>
<dbReference type="PANTHER" id="PTHR42996">
    <property type="entry name" value="PHOSPHATE-BINDING PROTEIN PSTS"/>
    <property type="match status" value="1"/>
</dbReference>
<evidence type="ECO:0000259" key="3">
    <source>
        <dbReference type="Pfam" id="PF12849"/>
    </source>
</evidence>
<feature type="chain" id="PRO_5011589177" evidence="2">
    <location>
        <begin position="31"/>
        <end position="428"/>
    </location>
</feature>
<dbReference type="InterPro" id="IPR050962">
    <property type="entry name" value="Phosphate-bind_PstS"/>
</dbReference>
<dbReference type="Proteomes" id="UP000199477">
    <property type="component" value="Unassembled WGS sequence"/>
</dbReference>
<feature type="signal peptide" evidence="2">
    <location>
        <begin position="1"/>
        <end position="30"/>
    </location>
</feature>
<dbReference type="STRING" id="500610.SAMN02799615_00217"/>
<dbReference type="Pfam" id="PF12849">
    <property type="entry name" value="PBP_like_2"/>
    <property type="match status" value="1"/>
</dbReference>
<organism evidence="4 5">
    <name type="scientific">Dyella marensis</name>
    <dbReference type="NCBI Taxonomy" id="500610"/>
    <lineage>
        <taxon>Bacteria</taxon>
        <taxon>Pseudomonadati</taxon>
        <taxon>Pseudomonadota</taxon>
        <taxon>Gammaproteobacteria</taxon>
        <taxon>Lysobacterales</taxon>
        <taxon>Rhodanobacteraceae</taxon>
        <taxon>Dyella</taxon>
    </lineage>
</organism>
<proteinExistence type="inferred from homology"/>
<dbReference type="Gene3D" id="3.40.190.10">
    <property type="entry name" value="Periplasmic binding protein-like II"/>
    <property type="match status" value="2"/>
</dbReference>
<evidence type="ECO:0000256" key="1">
    <source>
        <dbReference type="ARBA" id="ARBA00008725"/>
    </source>
</evidence>
<dbReference type="AlphaFoldDB" id="A0A1I1XEJ5"/>
<protein>
    <submittedName>
        <fullName evidence="4">Phosphate transport system substrate-binding protein</fullName>
    </submittedName>
</protein>
<dbReference type="EMBL" id="FONH01000001">
    <property type="protein sequence ID" value="SFE05591.1"/>
    <property type="molecule type" value="Genomic_DNA"/>
</dbReference>
<comment type="similarity">
    <text evidence="1">Belongs to the PstS family.</text>
</comment>
<keyword evidence="2" id="KW-0732">Signal</keyword>
<feature type="domain" description="PBP" evidence="3">
    <location>
        <begin position="62"/>
        <end position="292"/>
    </location>
</feature>